<name>A0A1I7WLU4_HETBA</name>
<proteinExistence type="predicted"/>
<reference evidence="2" key="1">
    <citation type="submission" date="2016-11" db="UniProtKB">
        <authorList>
            <consortium name="WormBaseParasite"/>
        </authorList>
    </citation>
    <scope>IDENTIFICATION</scope>
</reference>
<dbReference type="Proteomes" id="UP000095283">
    <property type="component" value="Unplaced"/>
</dbReference>
<dbReference type="WBParaSite" id="Hba_06118">
    <property type="protein sequence ID" value="Hba_06118"/>
    <property type="gene ID" value="Hba_06118"/>
</dbReference>
<organism evidence="1 2">
    <name type="scientific">Heterorhabditis bacteriophora</name>
    <name type="common">Entomopathogenic nematode worm</name>
    <dbReference type="NCBI Taxonomy" id="37862"/>
    <lineage>
        <taxon>Eukaryota</taxon>
        <taxon>Metazoa</taxon>
        <taxon>Ecdysozoa</taxon>
        <taxon>Nematoda</taxon>
        <taxon>Chromadorea</taxon>
        <taxon>Rhabditida</taxon>
        <taxon>Rhabditina</taxon>
        <taxon>Rhabditomorpha</taxon>
        <taxon>Strongyloidea</taxon>
        <taxon>Heterorhabditidae</taxon>
        <taxon>Heterorhabditis</taxon>
    </lineage>
</organism>
<evidence type="ECO:0000313" key="2">
    <source>
        <dbReference type="WBParaSite" id="Hba_06118"/>
    </source>
</evidence>
<protein>
    <submittedName>
        <fullName evidence="2">Secreted protein</fullName>
    </submittedName>
</protein>
<evidence type="ECO:0000313" key="1">
    <source>
        <dbReference type="Proteomes" id="UP000095283"/>
    </source>
</evidence>
<keyword evidence="1" id="KW-1185">Reference proteome</keyword>
<sequence>MFSWSSGGGFEVWKATCWIGSGPLLLICQSCRFSQVRPVTTKYAFELIESQDYRPDTLELRFRVINYTCRRSQVTKWHKALCGLRCSCSAPFTMATLGGTGKNK</sequence>
<dbReference type="AlphaFoldDB" id="A0A1I7WLU4"/>
<accession>A0A1I7WLU4</accession>